<dbReference type="RefSeq" id="XP_003571781.1">
    <property type="nucleotide sequence ID" value="XM_003571733.4"/>
</dbReference>
<dbReference type="EnsemblPlants" id="KQJ96694">
    <property type="protein sequence ID" value="KQJ96694"/>
    <property type="gene ID" value="BRADI_3g26697v3"/>
</dbReference>
<reference evidence="5" key="2">
    <citation type="submission" date="2017-06" db="EMBL/GenBank/DDBJ databases">
        <title>WGS assembly of Brachypodium distachyon.</title>
        <authorList>
            <consortium name="The International Brachypodium Initiative"/>
            <person name="Lucas S."/>
            <person name="Harmon-Smith M."/>
            <person name="Lail K."/>
            <person name="Tice H."/>
            <person name="Grimwood J."/>
            <person name="Bruce D."/>
            <person name="Barry K."/>
            <person name="Shu S."/>
            <person name="Lindquist E."/>
            <person name="Wang M."/>
            <person name="Pitluck S."/>
            <person name="Vogel J.P."/>
            <person name="Garvin D.F."/>
            <person name="Mockler T.C."/>
            <person name="Schmutz J."/>
            <person name="Rokhsar D."/>
            <person name="Bevan M.W."/>
        </authorList>
    </citation>
    <scope>NUCLEOTIDE SEQUENCE</scope>
    <source>
        <strain evidence="5">Bd21</strain>
    </source>
</reference>
<proteinExistence type="predicted"/>
<dbReference type="Gramene" id="KQJ96694">
    <property type="protein sequence ID" value="KQJ96694"/>
    <property type="gene ID" value="BRADI_3g26697v3"/>
</dbReference>
<feature type="domain" description="K Homology" evidence="4">
    <location>
        <begin position="147"/>
        <end position="221"/>
    </location>
</feature>
<organism evidence="5">
    <name type="scientific">Brachypodium distachyon</name>
    <name type="common">Purple false brome</name>
    <name type="synonym">Trachynia distachya</name>
    <dbReference type="NCBI Taxonomy" id="15368"/>
    <lineage>
        <taxon>Eukaryota</taxon>
        <taxon>Viridiplantae</taxon>
        <taxon>Streptophyta</taxon>
        <taxon>Embryophyta</taxon>
        <taxon>Tracheophyta</taxon>
        <taxon>Spermatophyta</taxon>
        <taxon>Magnoliopsida</taxon>
        <taxon>Liliopsida</taxon>
        <taxon>Poales</taxon>
        <taxon>Poaceae</taxon>
        <taxon>BOP clade</taxon>
        <taxon>Pooideae</taxon>
        <taxon>Stipodae</taxon>
        <taxon>Brachypodieae</taxon>
        <taxon>Brachypodium</taxon>
    </lineage>
</organism>
<dbReference type="OrthoDB" id="442947at2759"/>
<dbReference type="KEGG" id="bdi:100836040"/>
<feature type="compositionally biased region" description="Polar residues" evidence="3">
    <location>
        <begin position="404"/>
        <end position="413"/>
    </location>
</feature>
<dbReference type="CDD" id="cd22459">
    <property type="entry name" value="KH-I_PEPPER_rpt1_like"/>
    <property type="match status" value="1"/>
</dbReference>
<evidence type="ECO:0000256" key="2">
    <source>
        <dbReference type="PROSITE-ProRule" id="PRU00117"/>
    </source>
</evidence>
<sequence>MVDVHKNSTERWVTQMVRKSHGREGNEVMGTVMEQGFSHLDSADDTNCSAGENRYPGWPGTTVFRMLISSTKVGAIIGQKGERVRRLCEETKASVRVIGGHFAAAERVVLIFAKEQPDEPIPPAMDALLRVYQNIVNDDGLGMGSDSAVVTRILIPSEQALNLIGEQGSMINLIEEASQTDIRVLDCNLPPAALDEDRIVEIWGQPTRVRKALELVARHLRKYLVDRSVIPLFDPHVPMTTSHVDTSPCYYSDHPEGPLQAISSVYAEDLHRQPPWTDSCYPRGRYHVETDVTGYRWEAPTCFGRYRSVTPPCMGAYRQETSSPMEAYLSAPMGLSSHHNLTSYGSQSTPPIGTSAAAERIRSLISVYGQQTHPVGKVYQSANMGNHPHLETSLYGSEYHPSRLSPSTATNLPPTHGVSEDGLQASPSMRMHPPATVENLLHCRVSACGPDVLLPVVVPSLTSKSPAITSQVKEKMQVPIFYAEAIIGPTGARIEYIRRASRSSILINDLDDSLMSIDITGSSATDVQTAEHLIKAFMAEAAAASPGHNFDFIPSYLSPVSPRADTLTTSYAGRESGMTEQRLEMSF</sequence>
<dbReference type="STRING" id="15368.I1I3Z3"/>
<dbReference type="PROSITE" id="PS50084">
    <property type="entry name" value="KH_TYPE_1"/>
    <property type="match status" value="3"/>
</dbReference>
<evidence type="ECO:0000259" key="4">
    <source>
        <dbReference type="SMART" id="SM00322"/>
    </source>
</evidence>
<dbReference type="InterPro" id="IPR036612">
    <property type="entry name" value="KH_dom_type_1_sf"/>
</dbReference>
<dbReference type="eggNOG" id="KOG2190">
    <property type="taxonomic scope" value="Eukaryota"/>
</dbReference>
<dbReference type="ExpressionAtlas" id="I1I3Z3">
    <property type="expression patterns" value="baseline"/>
</dbReference>
<keyword evidence="1" id="KW-0677">Repeat</keyword>
<dbReference type="EMBL" id="CM000882">
    <property type="protein sequence ID" value="KQJ96696.1"/>
    <property type="molecule type" value="Genomic_DNA"/>
</dbReference>
<dbReference type="Gramene" id="KQJ96696">
    <property type="protein sequence ID" value="KQJ96696"/>
    <property type="gene ID" value="BRADI_3g26697v3"/>
</dbReference>
<evidence type="ECO:0000256" key="1">
    <source>
        <dbReference type="ARBA" id="ARBA00022737"/>
    </source>
</evidence>
<dbReference type="SUPFAM" id="SSF54791">
    <property type="entry name" value="Eukaryotic type KH-domain (KH-domain type I)"/>
    <property type="match status" value="3"/>
</dbReference>
<dbReference type="PANTHER" id="PTHR10288">
    <property type="entry name" value="KH DOMAIN CONTAINING RNA BINDING PROTEIN"/>
    <property type="match status" value="1"/>
</dbReference>
<dbReference type="EMBL" id="CM000882">
    <property type="protein sequence ID" value="KQJ96698.1"/>
    <property type="molecule type" value="Genomic_DNA"/>
</dbReference>
<dbReference type="InterPro" id="IPR004088">
    <property type="entry name" value="KH_dom_type_1"/>
</dbReference>
<dbReference type="Gramene" id="KQJ96698">
    <property type="protein sequence ID" value="KQJ96698"/>
    <property type="gene ID" value="BRADI_3g26697v3"/>
</dbReference>
<dbReference type="Proteomes" id="UP000008810">
    <property type="component" value="Chromosome 3"/>
</dbReference>
<dbReference type="HOGENOM" id="CLU_019157_0_0_1"/>
<dbReference type="EMBL" id="CM000882">
    <property type="protein sequence ID" value="KQJ96694.1"/>
    <property type="molecule type" value="Genomic_DNA"/>
</dbReference>
<dbReference type="GeneID" id="100836040"/>
<accession>I1I3Z3</accession>
<dbReference type="Pfam" id="PF00013">
    <property type="entry name" value="KH_1"/>
    <property type="match status" value="3"/>
</dbReference>
<dbReference type="GO" id="GO:0003729">
    <property type="term" value="F:mRNA binding"/>
    <property type="evidence" value="ECO:0000318"/>
    <property type="project" value="GO_Central"/>
</dbReference>
<dbReference type="GO" id="GO:0005634">
    <property type="term" value="C:nucleus"/>
    <property type="evidence" value="ECO:0000318"/>
    <property type="project" value="GO_Central"/>
</dbReference>
<dbReference type="EnsemblPlants" id="KQJ96696">
    <property type="protein sequence ID" value="KQJ96696"/>
    <property type="gene ID" value="BRADI_3g26697v3"/>
</dbReference>
<feature type="domain" description="K Homology" evidence="4">
    <location>
        <begin position="470"/>
        <end position="539"/>
    </location>
</feature>
<gene>
    <name evidence="6" type="primary">LOC100836040</name>
    <name evidence="5" type="ORF">BRADI_3g26697v3</name>
</gene>
<dbReference type="GO" id="GO:0005737">
    <property type="term" value="C:cytoplasm"/>
    <property type="evidence" value="ECO:0000318"/>
    <property type="project" value="GO_Central"/>
</dbReference>
<protein>
    <recommendedName>
        <fullName evidence="4">K Homology domain-containing protein</fullName>
    </recommendedName>
</protein>
<evidence type="ECO:0000313" key="6">
    <source>
        <dbReference type="EnsemblPlants" id="KQJ96694"/>
    </source>
</evidence>
<dbReference type="Gene3D" id="3.30.1370.10">
    <property type="entry name" value="K Homology domain, type 1"/>
    <property type="match status" value="3"/>
</dbReference>
<evidence type="ECO:0000256" key="3">
    <source>
        <dbReference type="SAM" id="MobiDB-lite"/>
    </source>
</evidence>
<keyword evidence="7" id="KW-1185">Reference proteome</keyword>
<dbReference type="SMART" id="SM00322">
    <property type="entry name" value="KH"/>
    <property type="match status" value="3"/>
</dbReference>
<feature type="domain" description="K Homology" evidence="4">
    <location>
        <begin position="60"/>
        <end position="133"/>
    </location>
</feature>
<dbReference type="EnsemblPlants" id="KQJ96698">
    <property type="protein sequence ID" value="KQJ96698"/>
    <property type="gene ID" value="BRADI_3g26697v3"/>
</dbReference>
<name>I1I3Z3_BRADI</name>
<dbReference type="AlphaFoldDB" id="I1I3Z3"/>
<evidence type="ECO:0000313" key="5">
    <source>
        <dbReference type="EMBL" id="KQJ96696.1"/>
    </source>
</evidence>
<feature type="region of interest" description="Disordered" evidence="3">
    <location>
        <begin position="397"/>
        <end position="422"/>
    </location>
</feature>
<reference evidence="5 6" key="1">
    <citation type="journal article" date="2010" name="Nature">
        <title>Genome sequencing and analysis of the model grass Brachypodium distachyon.</title>
        <authorList>
            <consortium name="International Brachypodium Initiative"/>
        </authorList>
    </citation>
    <scope>NUCLEOTIDE SEQUENCE [LARGE SCALE GENOMIC DNA]</scope>
    <source>
        <strain evidence="5">Bd21</strain>
        <strain evidence="6">cv. Bd21</strain>
    </source>
</reference>
<dbReference type="OMA" id="QVIMKMQ"/>
<dbReference type="InterPro" id="IPR004087">
    <property type="entry name" value="KH_dom"/>
</dbReference>
<keyword evidence="2" id="KW-0694">RNA-binding</keyword>
<reference evidence="6" key="3">
    <citation type="submission" date="2018-08" db="UniProtKB">
        <authorList>
            <consortium name="EnsemblPlants"/>
        </authorList>
    </citation>
    <scope>IDENTIFICATION</scope>
    <source>
        <strain evidence="6">cv. Bd21</strain>
    </source>
</reference>
<evidence type="ECO:0000313" key="7">
    <source>
        <dbReference type="Proteomes" id="UP000008810"/>
    </source>
</evidence>